<dbReference type="Gene3D" id="3.40.50.720">
    <property type="entry name" value="NAD(P)-binding Rossmann-like Domain"/>
    <property type="match status" value="1"/>
</dbReference>
<dbReference type="InterPro" id="IPR002347">
    <property type="entry name" value="SDR_fam"/>
</dbReference>
<sequence length="263" mass="28441">MTRPAVLITGGATRIGAEMARGFAKAGWHVVVHYNSSSGPAEELAAALPSAEIVQCDLSDDEAAVEMILELAGRISDWRCLINSASVFSYDGATDLDPETNREAMQINALSPARMSQLFLQRAQSNDLRCVIQITDMKLANPNPDFFSYTMSKHALSATIGMLAKSADQPRTRIYGIAPGAILASHDQSEEETEVSHRLNLLKRKTGASEIVDAALFLATGAARSGQTLYIDSGQHLLDQDRDVIWLAREQVKARQASDHSGG</sequence>
<name>A0ABR8KT97_9SPHN</name>
<proteinExistence type="inferred from homology"/>
<dbReference type="EMBL" id="JACXLC010000001">
    <property type="protein sequence ID" value="MBD2841482.1"/>
    <property type="molecule type" value="Genomic_DNA"/>
</dbReference>
<dbReference type="PANTHER" id="PTHR43639">
    <property type="entry name" value="OXIDOREDUCTASE, SHORT-CHAIN DEHYDROGENASE/REDUCTASE FAMILY (AFU_ORTHOLOGUE AFUA_5G02870)"/>
    <property type="match status" value="1"/>
</dbReference>
<dbReference type="PRINTS" id="PR00081">
    <property type="entry name" value="GDHRDH"/>
</dbReference>
<dbReference type="Pfam" id="PF13561">
    <property type="entry name" value="adh_short_C2"/>
    <property type="match status" value="1"/>
</dbReference>
<evidence type="ECO:0000313" key="4">
    <source>
        <dbReference type="Proteomes" id="UP000635384"/>
    </source>
</evidence>
<evidence type="ECO:0000313" key="3">
    <source>
        <dbReference type="EMBL" id="MBD2841482.1"/>
    </source>
</evidence>
<keyword evidence="2" id="KW-0560">Oxidoreductase</keyword>
<dbReference type="Proteomes" id="UP000635384">
    <property type="component" value="Unassembled WGS sequence"/>
</dbReference>
<protein>
    <submittedName>
        <fullName evidence="3">SDR family oxidoreductase</fullName>
    </submittedName>
</protein>
<organism evidence="3 4">
    <name type="scientific">Erythrobacter rubeus</name>
    <dbReference type="NCBI Taxonomy" id="2760803"/>
    <lineage>
        <taxon>Bacteria</taxon>
        <taxon>Pseudomonadati</taxon>
        <taxon>Pseudomonadota</taxon>
        <taxon>Alphaproteobacteria</taxon>
        <taxon>Sphingomonadales</taxon>
        <taxon>Erythrobacteraceae</taxon>
        <taxon>Erythrobacter/Porphyrobacter group</taxon>
        <taxon>Erythrobacter</taxon>
    </lineage>
</organism>
<reference evidence="3 4" key="1">
    <citation type="submission" date="2020-09" db="EMBL/GenBank/DDBJ databases">
        <authorList>
            <person name="Yoon J.-W."/>
        </authorList>
    </citation>
    <scope>NUCLEOTIDE SEQUENCE [LARGE SCALE GENOMIC DNA]</scope>
    <source>
        <strain evidence="3 4">KMU-140</strain>
    </source>
</reference>
<evidence type="ECO:0000256" key="2">
    <source>
        <dbReference type="ARBA" id="ARBA00023002"/>
    </source>
</evidence>
<gene>
    <name evidence="3" type="ORF">IB285_04320</name>
</gene>
<evidence type="ECO:0000256" key="1">
    <source>
        <dbReference type="ARBA" id="ARBA00006484"/>
    </source>
</evidence>
<comment type="similarity">
    <text evidence="1">Belongs to the short-chain dehydrogenases/reductases (SDR) family.</text>
</comment>
<comment type="caution">
    <text evidence="3">The sequence shown here is derived from an EMBL/GenBank/DDBJ whole genome shotgun (WGS) entry which is preliminary data.</text>
</comment>
<accession>A0ABR8KT97</accession>
<dbReference type="PANTHER" id="PTHR43639:SF1">
    <property type="entry name" value="SHORT-CHAIN DEHYDROGENASE_REDUCTASE FAMILY PROTEIN"/>
    <property type="match status" value="1"/>
</dbReference>
<keyword evidence="4" id="KW-1185">Reference proteome</keyword>
<dbReference type="InterPro" id="IPR036291">
    <property type="entry name" value="NAD(P)-bd_dom_sf"/>
</dbReference>
<dbReference type="SUPFAM" id="SSF51735">
    <property type="entry name" value="NAD(P)-binding Rossmann-fold domains"/>
    <property type="match status" value="1"/>
</dbReference>
<dbReference type="RefSeq" id="WP_190787023.1">
    <property type="nucleotide sequence ID" value="NZ_JACXLC010000001.1"/>
</dbReference>